<dbReference type="GO" id="GO:0006351">
    <property type="term" value="P:DNA-templated transcription"/>
    <property type="evidence" value="ECO:0007669"/>
    <property type="project" value="InterPro"/>
</dbReference>
<dbReference type="SMART" id="SM00906">
    <property type="entry name" value="Fungal_trans"/>
    <property type="match status" value="1"/>
</dbReference>
<comment type="similarity">
    <text evidence="1">Belongs to the D-isomer specific 2-hydroxyacid dehydrogenase family.</text>
</comment>
<dbReference type="CDD" id="cd12148">
    <property type="entry name" value="fungal_TF_MHR"/>
    <property type="match status" value="1"/>
</dbReference>
<keyword evidence="4" id="KW-0539">Nucleus</keyword>
<dbReference type="SUPFAM" id="SSF52283">
    <property type="entry name" value="Formate/glycerate dehydrogenase catalytic domain-like"/>
    <property type="match status" value="1"/>
</dbReference>
<evidence type="ECO:0000256" key="2">
    <source>
        <dbReference type="ARBA" id="ARBA00023002"/>
    </source>
</evidence>
<dbReference type="InterPro" id="IPR006139">
    <property type="entry name" value="D-isomer_2_OHA_DH_cat_dom"/>
</dbReference>
<protein>
    <recommendedName>
        <fullName evidence="5">Xylanolytic transcriptional activator regulatory domain-containing protein</fullName>
    </recommendedName>
</protein>
<dbReference type="Pfam" id="PF00389">
    <property type="entry name" value="2-Hacid_dh"/>
    <property type="match status" value="1"/>
</dbReference>
<dbReference type="PANTHER" id="PTHR10996">
    <property type="entry name" value="2-HYDROXYACID DEHYDROGENASE-RELATED"/>
    <property type="match status" value="1"/>
</dbReference>
<dbReference type="GO" id="GO:0051287">
    <property type="term" value="F:NAD binding"/>
    <property type="evidence" value="ECO:0007669"/>
    <property type="project" value="InterPro"/>
</dbReference>
<keyword evidence="2" id="KW-0560">Oxidoreductase</keyword>
<dbReference type="InterPro" id="IPR007219">
    <property type="entry name" value="XnlR_reg_dom"/>
</dbReference>
<reference evidence="6" key="1">
    <citation type="submission" date="2019-04" db="EMBL/GenBank/DDBJ databases">
        <authorList>
            <person name="Melise S."/>
            <person name="Noan J."/>
            <person name="Okalmin O."/>
        </authorList>
    </citation>
    <scope>NUCLEOTIDE SEQUENCE</scope>
    <source>
        <strain evidence="6">FN9</strain>
    </source>
</reference>
<dbReference type="GO" id="GO:0016618">
    <property type="term" value="F:hydroxypyruvate reductase [NAD(P)H] activity"/>
    <property type="evidence" value="ECO:0007669"/>
    <property type="project" value="TreeGrafter"/>
</dbReference>
<organism evidence="6">
    <name type="scientific">Gibberella zeae</name>
    <name type="common">Wheat head blight fungus</name>
    <name type="synonym">Fusarium graminearum</name>
    <dbReference type="NCBI Taxonomy" id="5518"/>
    <lineage>
        <taxon>Eukaryota</taxon>
        <taxon>Fungi</taxon>
        <taxon>Dikarya</taxon>
        <taxon>Ascomycota</taxon>
        <taxon>Pezizomycotina</taxon>
        <taxon>Sordariomycetes</taxon>
        <taxon>Hypocreomycetidae</taxon>
        <taxon>Hypocreales</taxon>
        <taxon>Nectriaceae</taxon>
        <taxon>Fusarium</taxon>
    </lineage>
</organism>
<dbReference type="PROSITE" id="PS00670">
    <property type="entry name" value="D_2_HYDROXYACID_DH_2"/>
    <property type="match status" value="1"/>
</dbReference>
<dbReference type="Pfam" id="PF04082">
    <property type="entry name" value="Fungal_trans"/>
    <property type="match status" value="1"/>
</dbReference>
<dbReference type="Gene3D" id="3.40.50.720">
    <property type="entry name" value="NAD(P)-binding Rossmann-like Domain"/>
    <property type="match status" value="2"/>
</dbReference>
<accession>A0A4E9EDV1</accession>
<evidence type="ECO:0000256" key="1">
    <source>
        <dbReference type="ARBA" id="ARBA00005854"/>
    </source>
</evidence>
<dbReference type="FunFam" id="3.40.50.720:FF:000203">
    <property type="entry name" value="D-3-phosphoglycerate dehydrogenase (SerA)"/>
    <property type="match status" value="1"/>
</dbReference>
<dbReference type="PANTHER" id="PTHR10996:SF264">
    <property type="entry name" value="HYPOTHETICAL D-ISOMER SPECIFIC 2-HYDROXYACID DEHYDROGENASE (EUROFUNG)"/>
    <property type="match status" value="1"/>
</dbReference>
<dbReference type="InterPro" id="IPR050223">
    <property type="entry name" value="D-isomer_2-hydroxyacid_DH"/>
</dbReference>
<gene>
    <name evidence="6" type="ORF">FUG_LOCUS413284</name>
</gene>
<feature type="domain" description="Xylanolytic transcriptional activator regulatory" evidence="5">
    <location>
        <begin position="527"/>
        <end position="599"/>
    </location>
</feature>
<dbReference type="Pfam" id="PF02826">
    <property type="entry name" value="2-Hacid_dh_C"/>
    <property type="match status" value="1"/>
</dbReference>
<dbReference type="InterPro" id="IPR006140">
    <property type="entry name" value="D-isomer_DH_NAD-bd"/>
</dbReference>
<dbReference type="AlphaFoldDB" id="A0A4E9EDV1"/>
<proteinExistence type="inferred from homology"/>
<keyword evidence="3" id="KW-0520">NAD</keyword>
<dbReference type="PROSITE" id="PS00671">
    <property type="entry name" value="D_2_HYDROXYACID_DH_3"/>
    <property type="match status" value="1"/>
</dbReference>
<dbReference type="InterPro" id="IPR036291">
    <property type="entry name" value="NAD(P)-bd_dom_sf"/>
</dbReference>
<dbReference type="GO" id="GO:0003677">
    <property type="term" value="F:DNA binding"/>
    <property type="evidence" value="ECO:0007669"/>
    <property type="project" value="InterPro"/>
</dbReference>
<evidence type="ECO:0000313" key="6">
    <source>
        <dbReference type="EMBL" id="VIO60741.1"/>
    </source>
</evidence>
<dbReference type="GO" id="GO:0008270">
    <property type="term" value="F:zinc ion binding"/>
    <property type="evidence" value="ECO:0007669"/>
    <property type="project" value="InterPro"/>
</dbReference>
<dbReference type="GO" id="GO:0030267">
    <property type="term" value="F:glyoxylate reductase (NADPH) activity"/>
    <property type="evidence" value="ECO:0007669"/>
    <property type="project" value="TreeGrafter"/>
</dbReference>
<dbReference type="InterPro" id="IPR029752">
    <property type="entry name" value="D-isomer_DH_CS1"/>
</dbReference>
<evidence type="ECO:0000256" key="3">
    <source>
        <dbReference type="ARBA" id="ARBA00023027"/>
    </source>
</evidence>
<name>A0A4E9EDV1_GIBZA</name>
<dbReference type="InterPro" id="IPR029753">
    <property type="entry name" value="D-isomer_DH_CS"/>
</dbReference>
<evidence type="ECO:0000256" key="4">
    <source>
        <dbReference type="ARBA" id="ARBA00023242"/>
    </source>
</evidence>
<dbReference type="GO" id="GO:0005829">
    <property type="term" value="C:cytosol"/>
    <property type="evidence" value="ECO:0007669"/>
    <property type="project" value="TreeGrafter"/>
</dbReference>
<evidence type="ECO:0000259" key="5">
    <source>
        <dbReference type="SMART" id="SM00906"/>
    </source>
</evidence>
<dbReference type="PROSITE" id="PS00065">
    <property type="entry name" value="D_2_HYDROXYACID_DH_1"/>
    <property type="match status" value="1"/>
</dbReference>
<sequence>MAPGIIEGAFPDSLSSASGKPTVYLLDTFHPQVLAYVKENFDAITTDDPRHSRWRQEARYLLVRSSRLTAQDIISCPNLVAIGKQGVGLDKIDVDACASRGIKIFNTPGVNARAVAELVLTLATASARQVGSIIVKQSSGILVPKEKCSGLILHEKTIGILGMGNIGKCVAKIFRGAFDANVIAYDPFLPADAWEEIPHKRATSVEEVLRSSDVITVHMPLTPETRNLIDYDQMKKMKKTAIVINTARGGIVNEDDLKQALSEGLIWGAGLDCHTEEPPSYEKYQGLWESGRVVSTPHIGAATAETQMQTGMAAARYLQNDNDFFVILTPPSTTSLPGMRSEKDEVRQWQTELFFFMIDELERKEQALSQRLRELEASSAAHDPVSYASFIAHLFSDANWRKSHASLLRTLADAPGVGEVSIAPCALPSAAETQMLFEKYLSWAHIQNPFLLRRSIWALHQRLFNNQDASAPVANHDLFRAFMLCAIGSVLPYRNRIHDRHPGAYYNAALQYLGTEFGIYHPIGTSVWDVVRVCGRLCIELGLHNNPNVQGDLLQTQLRRRIFWQFYLIDRYSSTTLDRPFLIDDNDISTKFPVETSDEELEAANNQVQCLDSFGINHEPNVQNEMTVFFVSVRLRQVSSHIQTEFSKLRRKVIDSPSKRLLPGHIHVAMTKLLQELQDWRNNCPIIQEPSCLYETQEWYDLLLARERQSVLRRAIDLVPKVNGSPPKGILTVFLRSSLETIDRYHSLWCMKRTMMTHTRSYFHMLFTAGLSVMYCTSVSKTIAADDLRASYQGLLRCRELLNSVTKQLPDANNYVSVYEALFRDVSQRLWPKESETSLPSDASLVAPATSAVPSYPHDLGNFANGLPQHILTDSLPSDMDNMSNFATNRNFFDESVLDPVSQFRAPMQTDNDINLEGINWALMSYDSLWNMESALGQYVYGDPTNTGGWEGFEF</sequence>
<dbReference type="SUPFAM" id="SSF51735">
    <property type="entry name" value="NAD(P)-binding Rossmann-fold domains"/>
    <property type="match status" value="1"/>
</dbReference>
<dbReference type="EMBL" id="CAAKMV010000147">
    <property type="protein sequence ID" value="VIO60741.1"/>
    <property type="molecule type" value="Genomic_DNA"/>
</dbReference>